<dbReference type="InterPro" id="IPR042856">
    <property type="entry name" value="RSP14"/>
</dbReference>
<dbReference type="Gene3D" id="1.25.10.10">
    <property type="entry name" value="Leucine-rich Repeat Variant"/>
    <property type="match status" value="1"/>
</dbReference>
<sequence>MPPLTRQRTPQSLHSEWSRNSLGPTISIHALAKPLMRVMYHRAVLDLIKRQQGIPLSAETMEIYQSYLGWKYVAETTKSWILREICQRALAEAEAQVAAEFLLSCDGLFESTNVAVRGFTARILAELAIHPSTRGAVLAVQPCARLVALLHDGDVGVAINSYHALSAISRDLDGARALVEGGALNFILEVLESTNATVRSLTSLLLAQLASYSSTRRAVIAVKSCARLVALLGDGNVDVVNGTCYALSQIVRDSDGAKAIVEAGALGLLRQLLESKDTQVREHSCWILARLASYSSLL</sequence>
<dbReference type="AlphaFoldDB" id="A0AAD6T9B1"/>
<dbReference type="EMBL" id="JARJCM010000023">
    <property type="protein sequence ID" value="KAJ7040173.1"/>
    <property type="molecule type" value="Genomic_DNA"/>
</dbReference>
<keyword evidence="2" id="KW-1185">Reference proteome</keyword>
<dbReference type="Proteomes" id="UP001218188">
    <property type="component" value="Unassembled WGS sequence"/>
</dbReference>
<dbReference type="InterPro" id="IPR011989">
    <property type="entry name" value="ARM-like"/>
</dbReference>
<dbReference type="SMART" id="SM00185">
    <property type="entry name" value="ARM"/>
    <property type="match status" value="3"/>
</dbReference>
<dbReference type="InterPro" id="IPR000225">
    <property type="entry name" value="Armadillo"/>
</dbReference>
<accession>A0AAD6T9B1</accession>
<dbReference type="InterPro" id="IPR016024">
    <property type="entry name" value="ARM-type_fold"/>
</dbReference>
<dbReference type="PANTHER" id="PTHR15599">
    <property type="entry name" value="RTDR1"/>
    <property type="match status" value="1"/>
</dbReference>
<name>A0AAD6T9B1_9AGAR</name>
<evidence type="ECO:0000313" key="1">
    <source>
        <dbReference type="EMBL" id="KAJ7040173.1"/>
    </source>
</evidence>
<reference evidence="1" key="1">
    <citation type="submission" date="2023-03" db="EMBL/GenBank/DDBJ databases">
        <title>Massive genome expansion in bonnet fungi (Mycena s.s.) driven by repeated elements and novel gene families across ecological guilds.</title>
        <authorList>
            <consortium name="Lawrence Berkeley National Laboratory"/>
            <person name="Harder C.B."/>
            <person name="Miyauchi S."/>
            <person name="Viragh M."/>
            <person name="Kuo A."/>
            <person name="Thoen E."/>
            <person name="Andreopoulos B."/>
            <person name="Lu D."/>
            <person name="Skrede I."/>
            <person name="Drula E."/>
            <person name="Henrissat B."/>
            <person name="Morin E."/>
            <person name="Kohler A."/>
            <person name="Barry K."/>
            <person name="LaButti K."/>
            <person name="Morin E."/>
            <person name="Salamov A."/>
            <person name="Lipzen A."/>
            <person name="Mereny Z."/>
            <person name="Hegedus B."/>
            <person name="Baldrian P."/>
            <person name="Stursova M."/>
            <person name="Weitz H."/>
            <person name="Taylor A."/>
            <person name="Grigoriev I.V."/>
            <person name="Nagy L.G."/>
            <person name="Martin F."/>
            <person name="Kauserud H."/>
        </authorList>
    </citation>
    <scope>NUCLEOTIDE SEQUENCE</scope>
    <source>
        <strain evidence="1">CBHHK200</strain>
    </source>
</reference>
<proteinExistence type="predicted"/>
<organism evidence="1 2">
    <name type="scientific">Mycena alexandri</name>
    <dbReference type="NCBI Taxonomy" id="1745969"/>
    <lineage>
        <taxon>Eukaryota</taxon>
        <taxon>Fungi</taxon>
        <taxon>Dikarya</taxon>
        <taxon>Basidiomycota</taxon>
        <taxon>Agaricomycotina</taxon>
        <taxon>Agaricomycetes</taxon>
        <taxon>Agaricomycetidae</taxon>
        <taxon>Agaricales</taxon>
        <taxon>Marasmiineae</taxon>
        <taxon>Mycenaceae</taxon>
        <taxon>Mycena</taxon>
    </lineage>
</organism>
<protein>
    <submittedName>
        <fullName evidence="1">Armadillo-type protein</fullName>
    </submittedName>
</protein>
<dbReference type="SUPFAM" id="SSF48371">
    <property type="entry name" value="ARM repeat"/>
    <property type="match status" value="1"/>
</dbReference>
<comment type="caution">
    <text evidence="1">The sequence shown here is derived from an EMBL/GenBank/DDBJ whole genome shotgun (WGS) entry which is preliminary data.</text>
</comment>
<evidence type="ECO:0000313" key="2">
    <source>
        <dbReference type="Proteomes" id="UP001218188"/>
    </source>
</evidence>
<dbReference type="PANTHER" id="PTHR15599:SF1">
    <property type="entry name" value="RADIAL SPOKE HEAD 14 HOMOLOG"/>
    <property type="match status" value="1"/>
</dbReference>
<dbReference type="Pfam" id="PF00514">
    <property type="entry name" value="Arm"/>
    <property type="match status" value="1"/>
</dbReference>
<gene>
    <name evidence="1" type="ORF">C8F04DRAFT_266194</name>
</gene>